<comment type="subcellular location">
    <subcellularLocation>
        <location evidence="1">Cell membrane</location>
        <topology evidence="1">Multi-pass membrane protein</topology>
    </subcellularLocation>
</comment>
<evidence type="ECO:0000259" key="8">
    <source>
        <dbReference type="Pfam" id="PF02687"/>
    </source>
</evidence>
<dbReference type="AlphaFoldDB" id="A0A6L5GFV1"/>
<organism evidence="9 10">
    <name type="scientific">Glycomyces albidus</name>
    <dbReference type="NCBI Taxonomy" id="2656774"/>
    <lineage>
        <taxon>Bacteria</taxon>
        <taxon>Bacillati</taxon>
        <taxon>Actinomycetota</taxon>
        <taxon>Actinomycetes</taxon>
        <taxon>Glycomycetales</taxon>
        <taxon>Glycomycetaceae</taxon>
        <taxon>Glycomyces</taxon>
    </lineage>
</organism>
<evidence type="ECO:0000256" key="1">
    <source>
        <dbReference type="ARBA" id="ARBA00004651"/>
    </source>
</evidence>
<dbReference type="PANTHER" id="PTHR30572">
    <property type="entry name" value="MEMBRANE COMPONENT OF TRANSPORTER-RELATED"/>
    <property type="match status" value="1"/>
</dbReference>
<dbReference type="Proteomes" id="UP000477750">
    <property type="component" value="Unassembled WGS sequence"/>
</dbReference>
<name>A0A6L5GFV1_9ACTN</name>
<comment type="caution">
    <text evidence="9">The sequence shown here is derived from an EMBL/GenBank/DDBJ whole genome shotgun (WGS) entry which is preliminary data.</text>
</comment>
<feature type="transmembrane region" description="Helical" evidence="7">
    <location>
        <begin position="379"/>
        <end position="400"/>
    </location>
</feature>
<feature type="transmembrane region" description="Helical" evidence="7">
    <location>
        <begin position="334"/>
        <end position="359"/>
    </location>
</feature>
<dbReference type="GO" id="GO:0022857">
    <property type="term" value="F:transmembrane transporter activity"/>
    <property type="evidence" value="ECO:0007669"/>
    <property type="project" value="TreeGrafter"/>
</dbReference>
<feature type="transmembrane region" description="Helical" evidence="7">
    <location>
        <begin position="903"/>
        <end position="924"/>
    </location>
</feature>
<evidence type="ECO:0000256" key="2">
    <source>
        <dbReference type="ARBA" id="ARBA00022475"/>
    </source>
</evidence>
<comment type="similarity">
    <text evidence="6">Belongs to the ABC-4 integral membrane protein family.</text>
</comment>
<evidence type="ECO:0000256" key="5">
    <source>
        <dbReference type="ARBA" id="ARBA00023136"/>
    </source>
</evidence>
<feature type="transmembrane region" description="Helical" evidence="7">
    <location>
        <begin position="495"/>
        <end position="516"/>
    </location>
</feature>
<protein>
    <submittedName>
        <fullName evidence="9">FtsX-like permease family protein</fullName>
    </submittedName>
</protein>
<gene>
    <name evidence="9" type="ORF">GFD30_23290</name>
</gene>
<keyword evidence="4 7" id="KW-1133">Transmembrane helix</keyword>
<evidence type="ECO:0000313" key="9">
    <source>
        <dbReference type="EMBL" id="MQM28461.1"/>
    </source>
</evidence>
<dbReference type="EMBL" id="WIAO01000044">
    <property type="protein sequence ID" value="MQM28461.1"/>
    <property type="molecule type" value="Genomic_DNA"/>
</dbReference>
<accession>A0A6L5GFV1</accession>
<reference evidence="9 10" key="1">
    <citation type="submission" date="2019-10" db="EMBL/GenBank/DDBJ databases">
        <title>Glycomyces albidus sp. nov., a novel actinomycete isolated from rhizosphere soil of wheat (Triticum aestivum L.).</title>
        <authorList>
            <person name="Qian L."/>
        </authorList>
    </citation>
    <scope>NUCLEOTIDE SEQUENCE [LARGE SCALE GENOMIC DNA]</scope>
    <source>
        <strain evidence="9 10">NEAU-7082</strain>
    </source>
</reference>
<feature type="transmembrane region" description="Helical" evidence="7">
    <location>
        <begin position="449"/>
        <end position="474"/>
    </location>
</feature>
<keyword evidence="5 7" id="KW-0472">Membrane</keyword>
<evidence type="ECO:0000256" key="3">
    <source>
        <dbReference type="ARBA" id="ARBA00022692"/>
    </source>
</evidence>
<dbReference type="RefSeq" id="WP_153027558.1">
    <property type="nucleotide sequence ID" value="NZ_WIAO01000044.1"/>
</dbReference>
<keyword evidence="10" id="KW-1185">Reference proteome</keyword>
<proteinExistence type="inferred from homology"/>
<dbReference type="GO" id="GO:0005886">
    <property type="term" value="C:plasma membrane"/>
    <property type="evidence" value="ECO:0007669"/>
    <property type="project" value="UniProtKB-SubCell"/>
</dbReference>
<feature type="transmembrane region" description="Helical" evidence="7">
    <location>
        <begin position="421"/>
        <end position="443"/>
    </location>
</feature>
<feature type="domain" description="ABC3 transporter permease C-terminal" evidence="8">
    <location>
        <begin position="808"/>
        <end position="927"/>
    </location>
</feature>
<dbReference type="PANTHER" id="PTHR30572:SF4">
    <property type="entry name" value="ABC TRANSPORTER PERMEASE YTRF"/>
    <property type="match status" value="1"/>
</dbReference>
<keyword evidence="2" id="KW-1003">Cell membrane</keyword>
<keyword evidence="3 7" id="KW-0812">Transmembrane</keyword>
<evidence type="ECO:0000256" key="6">
    <source>
        <dbReference type="ARBA" id="ARBA00038076"/>
    </source>
</evidence>
<feature type="domain" description="ABC3 transporter permease C-terminal" evidence="8">
    <location>
        <begin position="293"/>
        <end position="403"/>
    </location>
</feature>
<feature type="transmembrane region" description="Helical" evidence="7">
    <location>
        <begin position="279"/>
        <end position="303"/>
    </location>
</feature>
<feature type="transmembrane region" description="Helical" evidence="7">
    <location>
        <begin position="858"/>
        <end position="879"/>
    </location>
</feature>
<dbReference type="InterPro" id="IPR003838">
    <property type="entry name" value="ABC3_permease_C"/>
</dbReference>
<evidence type="ECO:0000313" key="10">
    <source>
        <dbReference type="Proteomes" id="UP000477750"/>
    </source>
</evidence>
<evidence type="ECO:0000256" key="4">
    <source>
        <dbReference type="ARBA" id="ARBA00022989"/>
    </source>
</evidence>
<sequence length="936" mass="99109">MGTAMFAGRRLAFRIARREAWRYKGRSALSITLLGLPLLAVAIGATAYDTSMLSREETAHQYLGENEAYIEFATPGAPLVQHSWYDQWPLYDMEDYDDPGRAVTDTEILASLPVGSWIAPYTPDAGAGDTVQVETPDGLGPIHTYGYDLGDDLYEAAGLEYREGSAPGRGEVVISAAAADYLELGVGDELVVAKGAGTGGHEVSGIVELPWDLNGRFAIGSPFAGQATGWLVDTPEPLTKEQALALNELGMTVWAPSLLDEPTTGGYGTMTVAMDNAELMIYGLIVVAVVMEVVLLAGPAFAISARRRTREFALMSANGATPGQIRSTVLAGGVLFGLLAAVAAIGLGIGLVAVGLPLLEQLVGHRSAGVRVLPVLQAALVGVALATGLLSALAAAISASRVNVVEALTGRAGRRKGSKRWMFVGIAMVAAGVAAGIGGVALWSLPLMAAAIILAQLGMVACTPALLSFAARLGRWLPLAPRMALREAGRNRGSAAPAIAAVLGVVAAGMAFSMIVTADSVRNEQSRERVLNQDAMTLSLYNQSSDEAGPDWDAALAEARPILESRLDDVELTEVPLYSVETGCGVVPPEDEELWADCIWNIVRPEENRCSYWDAEKPDEDALRAAVEAARQDPRCDETETDTWGTQYDVPVSTDPEIVAAYTDLEGEELERAVAMLEAGGVLMADPRALTGDGTVMLRQDINVYDLNGDAVEPAPESVELELPAMAVERGQLGANRMLLSAEAAAAMGMAQTDWSRMYLVETPSEVDPAVVEALAADFNQEIAGGDVWANFQVVDYTDPFYFYFVIAVTGLCALIALGATAVSTGLIIAEQRRDMTTLGAVGAAPGLRKRFAMWQTVVIAVFGAGLGTAAGVVAYGLIREALNRPLQWEYPFPVLYGWELPWMSFGIMVLAVPVIAAAGAVVFTRAALPSERRIT</sequence>
<dbReference type="InterPro" id="IPR050250">
    <property type="entry name" value="Macrolide_Exporter_MacB"/>
</dbReference>
<evidence type="ECO:0000256" key="7">
    <source>
        <dbReference type="SAM" id="Phobius"/>
    </source>
</evidence>
<feature type="transmembrane region" description="Helical" evidence="7">
    <location>
        <begin position="801"/>
        <end position="829"/>
    </location>
</feature>
<dbReference type="Pfam" id="PF02687">
    <property type="entry name" value="FtsX"/>
    <property type="match status" value="2"/>
</dbReference>